<dbReference type="GeneID" id="5128261"/>
<dbReference type="InParanoid" id="A5DDM9"/>
<dbReference type="EMBL" id="CH408156">
    <property type="protein sequence ID" value="EDK37282.2"/>
    <property type="molecule type" value="Genomic_DNA"/>
</dbReference>
<keyword evidence="2" id="KW-1185">Reference proteome</keyword>
<dbReference type="KEGG" id="pgu:PGUG_01380"/>
<gene>
    <name evidence="1" type="ORF">PGUG_01380</name>
</gene>
<evidence type="ECO:0000313" key="2">
    <source>
        <dbReference type="Proteomes" id="UP000001997"/>
    </source>
</evidence>
<dbReference type="AlphaFoldDB" id="A5DDM9"/>
<proteinExistence type="predicted"/>
<accession>A5DDM9</accession>
<sequence>MWGANSETACSRMLDFVAWFEFGGCSYYVVLKNTSKCIMYDYASYASIPFMCQCKVKALCTCQCKFCNQFMHSDSAKSHSESKHPWTTYNMIGYSIVSPFSVREPQKKASDASSTPPMVSATTMRHIRIQRRHYNFPITYLLAQSSIRRLLVPLDHHLPQKTNSDIYTSTS</sequence>
<reference evidence="1 2" key="1">
    <citation type="journal article" date="2009" name="Nature">
        <title>Evolution of pathogenicity and sexual reproduction in eight Candida genomes.</title>
        <authorList>
            <person name="Butler G."/>
            <person name="Rasmussen M.D."/>
            <person name="Lin M.F."/>
            <person name="Santos M.A."/>
            <person name="Sakthikumar S."/>
            <person name="Munro C.A."/>
            <person name="Rheinbay E."/>
            <person name="Grabherr M."/>
            <person name="Forche A."/>
            <person name="Reedy J.L."/>
            <person name="Agrafioti I."/>
            <person name="Arnaud M.B."/>
            <person name="Bates S."/>
            <person name="Brown A.J."/>
            <person name="Brunke S."/>
            <person name="Costanzo M.C."/>
            <person name="Fitzpatrick D.A."/>
            <person name="de Groot P.W."/>
            <person name="Harris D."/>
            <person name="Hoyer L.L."/>
            <person name="Hube B."/>
            <person name="Klis F.M."/>
            <person name="Kodira C."/>
            <person name="Lennard N."/>
            <person name="Logue M.E."/>
            <person name="Martin R."/>
            <person name="Neiman A.M."/>
            <person name="Nikolaou E."/>
            <person name="Quail M.A."/>
            <person name="Quinn J."/>
            <person name="Santos M.C."/>
            <person name="Schmitzberger F.F."/>
            <person name="Sherlock G."/>
            <person name="Shah P."/>
            <person name="Silverstein K.A."/>
            <person name="Skrzypek M.S."/>
            <person name="Soll D."/>
            <person name="Staggs R."/>
            <person name="Stansfield I."/>
            <person name="Stumpf M.P."/>
            <person name="Sudbery P.E."/>
            <person name="Srikantha T."/>
            <person name="Zeng Q."/>
            <person name="Berman J."/>
            <person name="Berriman M."/>
            <person name="Heitman J."/>
            <person name="Gow N.A."/>
            <person name="Lorenz M.C."/>
            <person name="Birren B.W."/>
            <person name="Kellis M."/>
            <person name="Cuomo C.A."/>
        </authorList>
    </citation>
    <scope>NUCLEOTIDE SEQUENCE [LARGE SCALE GENOMIC DNA]</scope>
    <source>
        <strain evidence="2">ATCC 6260 / CBS 566 / DSM 6381 / JCM 1539 / NBRC 10279 / NRRL Y-324</strain>
    </source>
</reference>
<name>A5DDM9_PICGU</name>
<organism evidence="1 2">
    <name type="scientific">Meyerozyma guilliermondii (strain ATCC 6260 / CBS 566 / DSM 6381 / JCM 1539 / NBRC 10279 / NRRL Y-324)</name>
    <name type="common">Yeast</name>
    <name type="synonym">Candida guilliermondii</name>
    <dbReference type="NCBI Taxonomy" id="294746"/>
    <lineage>
        <taxon>Eukaryota</taxon>
        <taxon>Fungi</taxon>
        <taxon>Dikarya</taxon>
        <taxon>Ascomycota</taxon>
        <taxon>Saccharomycotina</taxon>
        <taxon>Pichiomycetes</taxon>
        <taxon>Debaryomycetaceae</taxon>
        <taxon>Meyerozyma</taxon>
    </lineage>
</organism>
<dbReference type="Proteomes" id="UP000001997">
    <property type="component" value="Unassembled WGS sequence"/>
</dbReference>
<dbReference type="HOGENOM" id="CLU_1563434_0_0_1"/>
<evidence type="ECO:0000313" key="1">
    <source>
        <dbReference type="EMBL" id="EDK37282.2"/>
    </source>
</evidence>
<dbReference type="RefSeq" id="XP_001485709.2">
    <property type="nucleotide sequence ID" value="XM_001485659.1"/>
</dbReference>
<protein>
    <submittedName>
        <fullName evidence="1">Uncharacterized protein</fullName>
    </submittedName>
</protein>